<sequence length="139" mass="15855">MDRGKQEPLLDTDAGSDIVWEGTTWQGFSCAPCFAPLCCSVWKWRITSQRIDLEHGCCGSDVDSVDLRRVIDIHFHRSLLQMCLNRGTITIHSSNDELPQLNLTTFGTKELYHDIKDAWTRSKQRMSDQAGRDAASYFE</sequence>
<name>A0AAW1PW30_9CHLO</name>
<feature type="domain" description="YdbS-like PH" evidence="1">
    <location>
        <begin position="42"/>
        <end position="97"/>
    </location>
</feature>
<protein>
    <recommendedName>
        <fullName evidence="1">YdbS-like PH domain-containing protein</fullName>
    </recommendedName>
</protein>
<dbReference type="AlphaFoldDB" id="A0AAW1PW30"/>
<proteinExistence type="predicted"/>
<evidence type="ECO:0000259" key="1">
    <source>
        <dbReference type="Pfam" id="PF03703"/>
    </source>
</evidence>
<accession>A0AAW1PW30</accession>
<evidence type="ECO:0000313" key="3">
    <source>
        <dbReference type="Proteomes" id="UP001465755"/>
    </source>
</evidence>
<dbReference type="Proteomes" id="UP001465755">
    <property type="component" value="Unassembled WGS sequence"/>
</dbReference>
<dbReference type="Pfam" id="PF03703">
    <property type="entry name" value="bPH_2"/>
    <property type="match status" value="1"/>
</dbReference>
<dbReference type="InterPro" id="IPR005182">
    <property type="entry name" value="YdbS-like_PH"/>
</dbReference>
<evidence type="ECO:0000313" key="2">
    <source>
        <dbReference type="EMBL" id="KAK9813774.1"/>
    </source>
</evidence>
<reference evidence="2 3" key="1">
    <citation type="journal article" date="2024" name="Nat. Commun.">
        <title>Phylogenomics reveals the evolutionary origins of lichenization in chlorophyte algae.</title>
        <authorList>
            <person name="Puginier C."/>
            <person name="Libourel C."/>
            <person name="Otte J."/>
            <person name="Skaloud P."/>
            <person name="Haon M."/>
            <person name="Grisel S."/>
            <person name="Petersen M."/>
            <person name="Berrin J.G."/>
            <person name="Delaux P.M."/>
            <person name="Dal Grande F."/>
            <person name="Keller J."/>
        </authorList>
    </citation>
    <scope>NUCLEOTIDE SEQUENCE [LARGE SCALE GENOMIC DNA]</scope>
    <source>
        <strain evidence="2 3">SAG 2036</strain>
    </source>
</reference>
<dbReference type="EMBL" id="JALJOQ010000003">
    <property type="protein sequence ID" value="KAK9813774.1"/>
    <property type="molecule type" value="Genomic_DNA"/>
</dbReference>
<organism evidence="2 3">
    <name type="scientific">Symbiochloris irregularis</name>
    <dbReference type="NCBI Taxonomy" id="706552"/>
    <lineage>
        <taxon>Eukaryota</taxon>
        <taxon>Viridiplantae</taxon>
        <taxon>Chlorophyta</taxon>
        <taxon>core chlorophytes</taxon>
        <taxon>Trebouxiophyceae</taxon>
        <taxon>Trebouxiales</taxon>
        <taxon>Trebouxiaceae</taxon>
        <taxon>Symbiochloris</taxon>
    </lineage>
</organism>
<comment type="caution">
    <text evidence="2">The sequence shown here is derived from an EMBL/GenBank/DDBJ whole genome shotgun (WGS) entry which is preliminary data.</text>
</comment>
<gene>
    <name evidence="2" type="ORF">WJX73_008797</name>
</gene>
<keyword evidence="3" id="KW-1185">Reference proteome</keyword>